<dbReference type="EMBL" id="FMWP01000012">
    <property type="protein sequence ID" value="SCZ87987.1"/>
    <property type="molecule type" value="Genomic_DNA"/>
</dbReference>
<evidence type="ECO:0000313" key="1">
    <source>
        <dbReference type="EMBL" id="SCZ87987.1"/>
    </source>
</evidence>
<protein>
    <submittedName>
        <fullName evidence="1">BZ3500_MvSof-1268-A1-R1_Chr2-1g04112 protein</fullName>
    </submittedName>
</protein>
<keyword evidence="2" id="KW-1185">Reference proteome</keyword>
<accession>A0A2X0K786</accession>
<gene>
    <name evidence="1" type="ORF">BZ3500_MVSOF-1268-A1-R1_CHR2-1G04112</name>
</gene>
<organism evidence="1 2">
    <name type="scientific">Microbotryum saponariae</name>
    <dbReference type="NCBI Taxonomy" id="289078"/>
    <lineage>
        <taxon>Eukaryota</taxon>
        <taxon>Fungi</taxon>
        <taxon>Dikarya</taxon>
        <taxon>Basidiomycota</taxon>
        <taxon>Pucciniomycotina</taxon>
        <taxon>Microbotryomycetes</taxon>
        <taxon>Microbotryales</taxon>
        <taxon>Microbotryaceae</taxon>
        <taxon>Microbotryum</taxon>
    </lineage>
</organism>
<dbReference type="Proteomes" id="UP000249723">
    <property type="component" value="Unassembled WGS sequence"/>
</dbReference>
<dbReference type="OrthoDB" id="5307922at2759"/>
<proteinExistence type="predicted"/>
<evidence type="ECO:0000313" key="2">
    <source>
        <dbReference type="Proteomes" id="UP000249723"/>
    </source>
</evidence>
<reference evidence="2" key="1">
    <citation type="submission" date="2016-10" db="EMBL/GenBank/DDBJ databases">
        <authorList>
            <person name="Jeantristanb JTB J.-T."/>
            <person name="Ricardo R."/>
        </authorList>
    </citation>
    <scope>NUCLEOTIDE SEQUENCE [LARGE SCALE GENOMIC DNA]</scope>
</reference>
<name>A0A2X0K786_9BASI</name>
<dbReference type="AlphaFoldDB" id="A0A2X0K786"/>
<sequence length="82" mass="9568">MSITKFDRISFIVIFSSGETECIVAVDGVYKQTEWDRHIRRAQNTFKWQASSGRTFFVNVYDICKDHRLVKKDRIALGQDHG</sequence>